<evidence type="ECO:0000256" key="2">
    <source>
        <dbReference type="ARBA" id="ARBA00008320"/>
    </source>
</evidence>
<evidence type="ECO:0000256" key="1">
    <source>
        <dbReference type="ARBA" id="ARBA00004123"/>
    </source>
</evidence>
<keyword evidence="9" id="KW-1185">Reference proteome</keyword>
<protein>
    <recommendedName>
        <fullName evidence="3 6">tRNA (adenine(58)-N(1))-methyltransferase non-catalytic subunit TRM6</fullName>
    </recommendedName>
</protein>
<comment type="similarity">
    <text evidence="2 6">Belongs to the TRM6/GCD10 family.</text>
</comment>
<dbReference type="Gene3D" id="3.40.50.150">
    <property type="entry name" value="Vaccinia Virus protein VP39"/>
    <property type="match status" value="1"/>
</dbReference>
<evidence type="ECO:0000256" key="6">
    <source>
        <dbReference type="PIRNR" id="PIRNR038170"/>
    </source>
</evidence>
<dbReference type="PANTHER" id="PTHR12945">
    <property type="entry name" value="TRANSLATION INITIATION FACTOR EIF3-RELATED"/>
    <property type="match status" value="1"/>
</dbReference>
<dbReference type="AlphaFoldDB" id="A0A0C9MZU4"/>
<reference evidence="8" key="1">
    <citation type="submission" date="2014-09" db="EMBL/GenBank/DDBJ databases">
        <title>Draft genome sequence of an oleaginous Mucoromycotina fungus Mucor ambiguus NBRC6742.</title>
        <authorList>
            <person name="Takeda I."/>
            <person name="Yamane N."/>
            <person name="Morita T."/>
            <person name="Tamano K."/>
            <person name="Machida M."/>
            <person name="Baker S."/>
            <person name="Koike H."/>
        </authorList>
    </citation>
    <scope>NUCLEOTIDE SEQUENCE</scope>
    <source>
        <strain evidence="8">NBRC 6742</strain>
    </source>
</reference>
<dbReference type="STRING" id="91626.A0A0C9MZU4"/>
<evidence type="ECO:0000256" key="3">
    <source>
        <dbReference type="ARBA" id="ARBA00021704"/>
    </source>
</evidence>
<proteinExistence type="inferred from homology"/>
<evidence type="ECO:0000313" key="9">
    <source>
        <dbReference type="Proteomes" id="UP000053815"/>
    </source>
</evidence>
<keyword evidence="5 6" id="KW-0539">Nucleus</keyword>
<evidence type="ECO:0000256" key="4">
    <source>
        <dbReference type="ARBA" id="ARBA00022694"/>
    </source>
</evidence>
<name>A0A0C9MZU4_9FUNG</name>
<dbReference type="PANTHER" id="PTHR12945:SF0">
    <property type="entry name" value="TRNA (ADENINE(58)-N(1))-METHYLTRANSFERASE NON-CATALYTIC SUBUNIT TRM6"/>
    <property type="match status" value="1"/>
</dbReference>
<gene>
    <name evidence="8" type="ORF">MAM1_0176d07302</name>
</gene>
<accession>A0A0C9MZU4</accession>
<dbReference type="OrthoDB" id="10254665at2759"/>
<evidence type="ECO:0000313" key="8">
    <source>
        <dbReference type="EMBL" id="GAN07798.1"/>
    </source>
</evidence>
<feature type="region of interest" description="Disordered" evidence="7">
    <location>
        <begin position="427"/>
        <end position="461"/>
    </location>
</feature>
<sequence>MTEVTKYEDNDLVQAQQTVIIEMPSGNAKIISLKPDTMVNLGKFGTFQSDHLIGKPFGLSYEIISKQGEIRPVGHVSKNNNIGEYGVPKFESMLTCAKSEETAANNQMIIDDASNQTLTHEQVLALKEKGLQGELATEEIIKMMVDSHSGFSKKTEYSKAKYIERKKKKFMKTFTPVRPTISTINDYFFSKNPDKIKHMRIDTLSQLLSMANVHANAKLLVVDDTQGLIVSSCLERMGGFGQLVAIHEGDHHNYDILRYMNFSKAVQSVFHPVPMTMIDQSIPNDPFEILTEEQEAALSENDTISYGRRKAAWETRVKCRDALHQGNFDGLIISSSFQPETVIKELLQYVNGSRPIVVYSFNKEVLLQTAYWMRRSSDFLNAELTESSMREYQVLPGRMHPNMNMSCGGGYLLSTLRVIDCPYDPSLVKKSAGDSNDRRSKKKKLSPAAAKTPTEETATEN</sequence>
<feature type="compositionally biased region" description="Low complexity" evidence="7">
    <location>
        <begin position="446"/>
        <end position="461"/>
    </location>
</feature>
<dbReference type="Pfam" id="PF04189">
    <property type="entry name" value="Gcd10p"/>
    <property type="match status" value="1"/>
</dbReference>
<comment type="subunit">
    <text evidence="6">Heterotetramer.</text>
</comment>
<dbReference type="Proteomes" id="UP000053815">
    <property type="component" value="Unassembled WGS sequence"/>
</dbReference>
<evidence type="ECO:0000256" key="5">
    <source>
        <dbReference type="ARBA" id="ARBA00023242"/>
    </source>
</evidence>
<keyword evidence="4 6" id="KW-0819">tRNA processing</keyword>
<organism evidence="8">
    <name type="scientific">Mucor ambiguus</name>
    <dbReference type="NCBI Taxonomy" id="91626"/>
    <lineage>
        <taxon>Eukaryota</taxon>
        <taxon>Fungi</taxon>
        <taxon>Fungi incertae sedis</taxon>
        <taxon>Mucoromycota</taxon>
        <taxon>Mucoromycotina</taxon>
        <taxon>Mucoromycetes</taxon>
        <taxon>Mucorales</taxon>
        <taxon>Mucorineae</taxon>
        <taxon>Mucoraceae</taxon>
        <taxon>Mucor</taxon>
    </lineage>
</organism>
<dbReference type="InterPro" id="IPR029063">
    <property type="entry name" value="SAM-dependent_MTases_sf"/>
</dbReference>
<comment type="subcellular location">
    <subcellularLocation>
        <location evidence="1 6">Nucleus</location>
    </subcellularLocation>
</comment>
<dbReference type="GO" id="GO:0005634">
    <property type="term" value="C:nucleus"/>
    <property type="evidence" value="ECO:0007669"/>
    <property type="project" value="UniProtKB-SubCell"/>
</dbReference>
<comment type="function">
    <text evidence="6">Substrate-binding subunit of tRNA (adenine-N1-)-methyltransferase, which catalyzes the formation of N1-methyladenine at position 58 (m1A58) in initiator methionyl-tRNA.</text>
</comment>
<dbReference type="EMBL" id="DF836465">
    <property type="protein sequence ID" value="GAN07798.1"/>
    <property type="molecule type" value="Genomic_DNA"/>
</dbReference>
<dbReference type="GO" id="GO:0030488">
    <property type="term" value="P:tRNA methylation"/>
    <property type="evidence" value="ECO:0007669"/>
    <property type="project" value="InterPro"/>
</dbReference>
<dbReference type="Gene3D" id="3.10.330.20">
    <property type="match status" value="1"/>
</dbReference>
<dbReference type="InterPro" id="IPR017423">
    <property type="entry name" value="TRM6"/>
</dbReference>
<dbReference type="PIRSF" id="PIRSF038170">
    <property type="entry name" value="tRNA_m1A_mtfrase"/>
    <property type="match status" value="1"/>
</dbReference>
<dbReference type="GO" id="GO:0031515">
    <property type="term" value="C:tRNA (m1A) methyltransferase complex"/>
    <property type="evidence" value="ECO:0007669"/>
    <property type="project" value="UniProtKB-UniRule"/>
</dbReference>
<evidence type="ECO:0000256" key="7">
    <source>
        <dbReference type="SAM" id="MobiDB-lite"/>
    </source>
</evidence>